<proteinExistence type="predicted"/>
<reference evidence="1 2" key="1">
    <citation type="submission" date="2015-01" db="EMBL/GenBank/DDBJ databases">
        <title>Evolution of Trichinella species and genotypes.</title>
        <authorList>
            <person name="Korhonen P.K."/>
            <person name="Edoardo P."/>
            <person name="Giuseppe L.R."/>
            <person name="Gasser R.B."/>
        </authorList>
    </citation>
    <scope>NUCLEOTIDE SEQUENCE [LARGE SCALE GENOMIC DNA]</scope>
    <source>
        <strain evidence="1">ISS1980</strain>
    </source>
</reference>
<keyword evidence="2" id="KW-1185">Reference proteome</keyword>
<dbReference type="Proteomes" id="UP000054843">
    <property type="component" value="Unassembled WGS sequence"/>
</dbReference>
<dbReference type="AlphaFoldDB" id="A0A0V1MT37"/>
<evidence type="ECO:0000313" key="2">
    <source>
        <dbReference type="Proteomes" id="UP000054843"/>
    </source>
</evidence>
<organism evidence="1 2">
    <name type="scientific">Trichinella papuae</name>
    <dbReference type="NCBI Taxonomy" id="268474"/>
    <lineage>
        <taxon>Eukaryota</taxon>
        <taxon>Metazoa</taxon>
        <taxon>Ecdysozoa</taxon>
        <taxon>Nematoda</taxon>
        <taxon>Enoplea</taxon>
        <taxon>Dorylaimia</taxon>
        <taxon>Trichinellida</taxon>
        <taxon>Trichinellidae</taxon>
        <taxon>Trichinella</taxon>
    </lineage>
</organism>
<sequence>MDNNATASAAAWPRVIRTAFRNCDPQVRGYRNPADSLEQKNDVKISGYCLGDSDLPKTHCSGPVVTGIPPGLSITKTYENYLEREYQRFI</sequence>
<dbReference type="EMBL" id="JYDO01000043">
    <property type="protein sequence ID" value="KRZ74964.1"/>
    <property type="molecule type" value="Genomic_DNA"/>
</dbReference>
<accession>A0A0V1MT37</accession>
<gene>
    <name evidence="1" type="ORF">T10_362</name>
</gene>
<comment type="caution">
    <text evidence="1">The sequence shown here is derived from an EMBL/GenBank/DDBJ whole genome shotgun (WGS) entry which is preliminary data.</text>
</comment>
<protein>
    <submittedName>
        <fullName evidence="1">Uncharacterized protein</fullName>
    </submittedName>
</protein>
<name>A0A0V1MT37_9BILA</name>
<evidence type="ECO:0000313" key="1">
    <source>
        <dbReference type="EMBL" id="KRZ74964.1"/>
    </source>
</evidence>